<evidence type="ECO:0000313" key="1">
    <source>
        <dbReference type="EnsemblPlants" id="Solyc01g057133.1.1.1"/>
    </source>
</evidence>
<organism evidence="1">
    <name type="scientific">Solanum lycopersicum</name>
    <name type="common">Tomato</name>
    <name type="synonym">Lycopersicon esculentum</name>
    <dbReference type="NCBI Taxonomy" id="4081"/>
    <lineage>
        <taxon>Eukaryota</taxon>
        <taxon>Viridiplantae</taxon>
        <taxon>Streptophyta</taxon>
        <taxon>Embryophyta</taxon>
        <taxon>Tracheophyta</taxon>
        <taxon>Spermatophyta</taxon>
        <taxon>Magnoliopsida</taxon>
        <taxon>eudicotyledons</taxon>
        <taxon>Gunneridae</taxon>
        <taxon>Pentapetalae</taxon>
        <taxon>asterids</taxon>
        <taxon>lamiids</taxon>
        <taxon>Solanales</taxon>
        <taxon>Solanaceae</taxon>
        <taxon>Solanoideae</taxon>
        <taxon>Solaneae</taxon>
        <taxon>Solanum</taxon>
        <taxon>Solanum subgen. Lycopersicon</taxon>
    </lineage>
</organism>
<protein>
    <submittedName>
        <fullName evidence="1">Uncharacterized protein</fullName>
    </submittedName>
</protein>
<accession>A0A3Q7EE04</accession>
<evidence type="ECO:0000313" key="2">
    <source>
        <dbReference type="Proteomes" id="UP000004994"/>
    </source>
</evidence>
<reference evidence="1" key="1">
    <citation type="journal article" date="2012" name="Nature">
        <title>The tomato genome sequence provides insights into fleshy fruit evolution.</title>
        <authorList>
            <consortium name="Tomato Genome Consortium"/>
        </authorList>
    </citation>
    <scope>NUCLEOTIDE SEQUENCE [LARGE SCALE GENOMIC DNA]</scope>
    <source>
        <strain evidence="1">cv. Heinz 1706</strain>
    </source>
</reference>
<dbReference type="EnsemblPlants" id="Solyc01g057133.1.1">
    <property type="protein sequence ID" value="Solyc01g057133.1.1.1"/>
    <property type="gene ID" value="Solyc01g057133.1"/>
</dbReference>
<keyword evidence="2" id="KW-1185">Reference proteome</keyword>
<sequence>VFTLEKV</sequence>
<proteinExistence type="predicted"/>
<reference evidence="1" key="2">
    <citation type="submission" date="2019-01" db="UniProtKB">
        <authorList>
            <consortium name="EnsemblPlants"/>
        </authorList>
    </citation>
    <scope>IDENTIFICATION</scope>
    <source>
        <strain evidence="1">cv. Heinz 1706</strain>
    </source>
</reference>
<dbReference type="InParanoid" id="A0A3Q7EE04"/>
<dbReference type="Gramene" id="Solyc01g057133.1.1">
    <property type="protein sequence ID" value="Solyc01g057133.1.1.1"/>
    <property type="gene ID" value="Solyc01g057133.1"/>
</dbReference>
<name>A0A3Q7EE04_SOLLC</name>
<dbReference type="Proteomes" id="UP000004994">
    <property type="component" value="Chromosome 1"/>
</dbReference>